<keyword evidence="2" id="KW-1133">Transmembrane helix</keyword>
<dbReference type="Proteomes" id="UP000823900">
    <property type="component" value="Unassembled WGS sequence"/>
</dbReference>
<evidence type="ECO:0000256" key="1">
    <source>
        <dbReference type="SAM" id="MobiDB-lite"/>
    </source>
</evidence>
<feature type="region of interest" description="Disordered" evidence="1">
    <location>
        <begin position="64"/>
        <end position="99"/>
    </location>
</feature>
<comment type="caution">
    <text evidence="3">The sequence shown here is derived from an EMBL/GenBank/DDBJ whole genome shotgun (WGS) entry which is preliminary data.</text>
</comment>
<keyword evidence="2" id="KW-0812">Transmembrane</keyword>
<name>A0A9D2HGA9_9FIRM</name>
<evidence type="ECO:0000313" key="3">
    <source>
        <dbReference type="EMBL" id="HJA70836.1"/>
    </source>
</evidence>
<gene>
    <name evidence="3" type="ORF">IAA07_04550</name>
</gene>
<reference evidence="3" key="1">
    <citation type="journal article" date="2021" name="PeerJ">
        <title>Extensive microbial diversity within the chicken gut microbiome revealed by metagenomics and culture.</title>
        <authorList>
            <person name="Gilroy R."/>
            <person name="Ravi A."/>
            <person name="Getino M."/>
            <person name="Pursley I."/>
            <person name="Horton D.L."/>
            <person name="Alikhan N.F."/>
            <person name="Baker D."/>
            <person name="Gharbi K."/>
            <person name="Hall N."/>
            <person name="Watson M."/>
            <person name="Adriaenssens E.M."/>
            <person name="Foster-Nyarko E."/>
            <person name="Jarju S."/>
            <person name="Secka A."/>
            <person name="Antonio M."/>
            <person name="Oren A."/>
            <person name="Chaudhuri R.R."/>
            <person name="La Ragione R."/>
            <person name="Hildebrand F."/>
            <person name="Pallen M.J."/>
        </authorList>
    </citation>
    <scope>NUCLEOTIDE SEQUENCE</scope>
    <source>
        <strain evidence="3">CHK178-16964</strain>
    </source>
</reference>
<sequence>MKQRFCPVCDTKLGTSRICPVCKKWVRDPVYMDGDFYLNESHPADERDCEYHAIINGHKAYEEQPEKKRIRKPAPKGMQPAAGSYAAREKEEYKKKKEKKSPGAVIFLFIAIYIMYQFISVLAAGWDQIAPAVEQILK</sequence>
<evidence type="ECO:0000313" key="4">
    <source>
        <dbReference type="Proteomes" id="UP000823900"/>
    </source>
</evidence>
<reference evidence="3" key="2">
    <citation type="submission" date="2021-04" db="EMBL/GenBank/DDBJ databases">
        <authorList>
            <person name="Gilroy R."/>
        </authorList>
    </citation>
    <scope>NUCLEOTIDE SEQUENCE</scope>
    <source>
        <strain evidence="3">CHK178-16964</strain>
    </source>
</reference>
<dbReference type="EMBL" id="DWZA01000040">
    <property type="protein sequence ID" value="HJA70836.1"/>
    <property type="molecule type" value="Genomic_DNA"/>
</dbReference>
<feature type="transmembrane region" description="Helical" evidence="2">
    <location>
        <begin position="104"/>
        <end position="126"/>
    </location>
</feature>
<keyword evidence="2" id="KW-0472">Membrane</keyword>
<proteinExistence type="predicted"/>
<protein>
    <submittedName>
        <fullName evidence="3">Uncharacterized protein</fullName>
    </submittedName>
</protein>
<evidence type="ECO:0000256" key="2">
    <source>
        <dbReference type="SAM" id="Phobius"/>
    </source>
</evidence>
<accession>A0A9D2HGA9</accession>
<dbReference type="AlphaFoldDB" id="A0A9D2HGA9"/>
<organism evidence="3 4">
    <name type="scientific">Candidatus Lachnoclostridium stercoravium</name>
    <dbReference type="NCBI Taxonomy" id="2838633"/>
    <lineage>
        <taxon>Bacteria</taxon>
        <taxon>Bacillati</taxon>
        <taxon>Bacillota</taxon>
        <taxon>Clostridia</taxon>
        <taxon>Lachnospirales</taxon>
        <taxon>Lachnospiraceae</taxon>
    </lineage>
</organism>